<proteinExistence type="predicted"/>
<dbReference type="RefSeq" id="WP_379753624.1">
    <property type="nucleotide sequence ID" value="NZ_JBHSMR010000013.1"/>
</dbReference>
<organism evidence="3 4">
    <name type="scientific">Massilia suwonensis</name>
    <dbReference type="NCBI Taxonomy" id="648895"/>
    <lineage>
        <taxon>Bacteria</taxon>
        <taxon>Pseudomonadati</taxon>
        <taxon>Pseudomonadota</taxon>
        <taxon>Betaproteobacteria</taxon>
        <taxon>Burkholderiales</taxon>
        <taxon>Oxalobacteraceae</taxon>
        <taxon>Telluria group</taxon>
        <taxon>Massilia</taxon>
    </lineage>
</organism>
<keyword evidence="1" id="KW-0812">Transmembrane</keyword>
<gene>
    <name evidence="3" type="ORF">ACFPQ5_08640</name>
</gene>
<evidence type="ECO:0000313" key="4">
    <source>
        <dbReference type="Proteomes" id="UP001596101"/>
    </source>
</evidence>
<evidence type="ECO:0000313" key="3">
    <source>
        <dbReference type="EMBL" id="MFC5478254.1"/>
    </source>
</evidence>
<dbReference type="Pfam" id="PF07811">
    <property type="entry name" value="TadE"/>
    <property type="match status" value="1"/>
</dbReference>
<protein>
    <submittedName>
        <fullName evidence="3">TadE/TadG family type IV pilus assembly protein</fullName>
    </submittedName>
</protein>
<reference evidence="4" key="1">
    <citation type="journal article" date="2019" name="Int. J. Syst. Evol. Microbiol.">
        <title>The Global Catalogue of Microorganisms (GCM) 10K type strain sequencing project: providing services to taxonomists for standard genome sequencing and annotation.</title>
        <authorList>
            <consortium name="The Broad Institute Genomics Platform"/>
            <consortium name="The Broad Institute Genome Sequencing Center for Infectious Disease"/>
            <person name="Wu L."/>
            <person name="Ma J."/>
        </authorList>
    </citation>
    <scope>NUCLEOTIDE SEQUENCE [LARGE SCALE GENOMIC DNA]</scope>
    <source>
        <strain evidence="4">CCUG 43111</strain>
    </source>
</reference>
<keyword evidence="1" id="KW-1133">Transmembrane helix</keyword>
<feature type="transmembrane region" description="Helical" evidence="1">
    <location>
        <begin position="21"/>
        <end position="45"/>
    </location>
</feature>
<dbReference type="InterPro" id="IPR012495">
    <property type="entry name" value="TadE-like_dom"/>
</dbReference>
<keyword evidence="1" id="KW-0472">Membrane</keyword>
<accession>A0ABW0MK64</accession>
<comment type="caution">
    <text evidence="3">The sequence shown here is derived from an EMBL/GenBank/DDBJ whole genome shotgun (WGS) entry which is preliminary data.</text>
</comment>
<sequence length="154" mass="16901">MKTFPNSRTRHREKGGAAVEMAIVLPILIMLVTTLVFFARVFWYYSVMQKAAQDATRFLSTATQVEMRTTGAPMAAVARSIVEAETSLLRSTGDDFAIDVQCNFATCGFAVPVTVRTVIQMRMSDDIFGPFTSAFYGSDGLVLTADVTMRYAGN</sequence>
<evidence type="ECO:0000259" key="2">
    <source>
        <dbReference type="Pfam" id="PF07811"/>
    </source>
</evidence>
<keyword evidence="4" id="KW-1185">Reference proteome</keyword>
<evidence type="ECO:0000256" key="1">
    <source>
        <dbReference type="SAM" id="Phobius"/>
    </source>
</evidence>
<dbReference type="EMBL" id="JBHSMR010000013">
    <property type="protein sequence ID" value="MFC5478254.1"/>
    <property type="molecule type" value="Genomic_DNA"/>
</dbReference>
<feature type="domain" description="TadE-like" evidence="2">
    <location>
        <begin position="15"/>
        <end position="57"/>
    </location>
</feature>
<name>A0ABW0MK64_9BURK</name>
<dbReference type="Proteomes" id="UP001596101">
    <property type="component" value="Unassembled WGS sequence"/>
</dbReference>